<dbReference type="RefSeq" id="WP_088472201.1">
    <property type="nucleotide sequence ID" value="NZ_NISJ01000003.1"/>
</dbReference>
<reference evidence="1 2" key="1">
    <citation type="journal article" date="2002" name="Int. J. Syst. Evol. Microbiol.">
        <title>Sphingopyxis witflariensis sp. nov., isolated from activated sludge.</title>
        <authorList>
            <person name="Kampfer P."/>
            <person name="Witzenberger R."/>
            <person name="Denner E.B."/>
            <person name="Busse H.J."/>
            <person name="Neef A."/>
        </authorList>
    </citation>
    <scope>NUCLEOTIDE SEQUENCE [LARGE SCALE GENOMIC DNA]</scope>
    <source>
        <strain evidence="1 2">DSM 14551</strain>
    </source>
</reference>
<organism evidence="1 2">
    <name type="scientific">Sphingopyxis witflariensis</name>
    <dbReference type="NCBI Taxonomy" id="173675"/>
    <lineage>
        <taxon>Bacteria</taxon>
        <taxon>Pseudomonadati</taxon>
        <taxon>Pseudomonadota</taxon>
        <taxon>Alphaproteobacteria</taxon>
        <taxon>Sphingomonadales</taxon>
        <taxon>Sphingomonadaceae</taxon>
        <taxon>Sphingopyxis</taxon>
    </lineage>
</organism>
<gene>
    <name evidence="1" type="ORF">CDQ91_08100</name>
</gene>
<evidence type="ECO:0008006" key="3">
    <source>
        <dbReference type="Google" id="ProtNLM"/>
    </source>
</evidence>
<keyword evidence="2" id="KW-1185">Reference proteome</keyword>
<proteinExistence type="predicted"/>
<dbReference type="OrthoDB" id="7620622at2"/>
<dbReference type="PROSITE" id="PS51257">
    <property type="entry name" value="PROKAR_LIPOPROTEIN"/>
    <property type="match status" value="1"/>
</dbReference>
<name>A0A246JZ26_9SPHN</name>
<accession>A0A246JZ26</accession>
<dbReference type="EMBL" id="NISJ01000003">
    <property type="protein sequence ID" value="OWQ98428.1"/>
    <property type="molecule type" value="Genomic_DNA"/>
</dbReference>
<dbReference type="Proteomes" id="UP000197097">
    <property type="component" value="Unassembled WGS sequence"/>
</dbReference>
<protein>
    <recommendedName>
        <fullName evidence="3">Lipoprotein</fullName>
    </recommendedName>
</protein>
<sequence>MNKAMMTAAIMLAVGLAGCGKKDAPPADDKAAVDTMATPAAPMAAIPIDPAKPNACDRLADVTLTAVIDKATNALKISGTANAPQLGFAAALQAGPLDKMNPPNQVVLLRANAPAAGGAAVTAVPLNLDIPHAQPAYNSVRVVCPGVKDIELKVG</sequence>
<dbReference type="AlphaFoldDB" id="A0A246JZ26"/>
<evidence type="ECO:0000313" key="2">
    <source>
        <dbReference type="Proteomes" id="UP000197097"/>
    </source>
</evidence>
<evidence type="ECO:0000313" key="1">
    <source>
        <dbReference type="EMBL" id="OWQ98428.1"/>
    </source>
</evidence>
<comment type="caution">
    <text evidence="1">The sequence shown here is derived from an EMBL/GenBank/DDBJ whole genome shotgun (WGS) entry which is preliminary data.</text>
</comment>